<name>A0A5J4FRY3_9FLAO</name>
<sequence>MTCTIKISAGICSLLLFTSCIIQNPDAEDCTFKEITVARVYEGGVKDIVFAESDGSFYYINRGLENGMTLEKMAEKTVGKKVKLHLAKTIFMSSETNHISQLVVANDTLFSEL</sequence>
<reference evidence="2 3" key="1">
    <citation type="submission" date="2019-08" db="EMBL/GenBank/DDBJ databases">
        <title>Ulvibacter marinistellae sp. nov., isolated from a starfish, Patiria pectinifera.</title>
        <authorList>
            <person name="Kawano K."/>
            <person name="Ushijima N."/>
            <person name="Kihara M."/>
            <person name="Itoh H."/>
        </authorList>
    </citation>
    <scope>NUCLEOTIDE SEQUENCE [LARGE SCALE GENOMIC DNA]</scope>
    <source>
        <strain evidence="2 3">KK4</strain>
    </source>
</reference>
<organism evidence="2 3">
    <name type="scientific">Patiriisocius marinistellae</name>
    <dbReference type="NCBI Taxonomy" id="2494560"/>
    <lineage>
        <taxon>Bacteria</taxon>
        <taxon>Pseudomonadati</taxon>
        <taxon>Bacteroidota</taxon>
        <taxon>Flavobacteriia</taxon>
        <taxon>Flavobacteriales</taxon>
        <taxon>Flavobacteriaceae</taxon>
        <taxon>Patiriisocius</taxon>
    </lineage>
</organism>
<evidence type="ECO:0000256" key="1">
    <source>
        <dbReference type="SAM" id="SignalP"/>
    </source>
</evidence>
<dbReference type="Proteomes" id="UP000326994">
    <property type="component" value="Unassembled WGS sequence"/>
</dbReference>
<evidence type="ECO:0000313" key="3">
    <source>
        <dbReference type="Proteomes" id="UP000326994"/>
    </source>
</evidence>
<dbReference type="OrthoDB" id="979995at2"/>
<keyword evidence="1" id="KW-0732">Signal</keyword>
<dbReference type="AlphaFoldDB" id="A0A5J4FRY3"/>
<comment type="caution">
    <text evidence="2">The sequence shown here is derived from an EMBL/GenBank/DDBJ whole genome shotgun (WGS) entry which is preliminary data.</text>
</comment>
<dbReference type="RefSeq" id="WP_151892543.1">
    <property type="nucleotide sequence ID" value="NZ_BKCF01000001.1"/>
</dbReference>
<feature type="signal peptide" evidence="1">
    <location>
        <begin position="1"/>
        <end position="22"/>
    </location>
</feature>
<evidence type="ECO:0000313" key="2">
    <source>
        <dbReference type="EMBL" id="GEQ84587.1"/>
    </source>
</evidence>
<dbReference type="PROSITE" id="PS51257">
    <property type="entry name" value="PROKAR_LIPOPROTEIN"/>
    <property type="match status" value="1"/>
</dbReference>
<protein>
    <submittedName>
        <fullName evidence="2">Uncharacterized protein</fullName>
    </submittedName>
</protein>
<dbReference type="EMBL" id="BKCF01000001">
    <property type="protein sequence ID" value="GEQ84587.1"/>
    <property type="molecule type" value="Genomic_DNA"/>
</dbReference>
<keyword evidence="3" id="KW-1185">Reference proteome</keyword>
<feature type="chain" id="PRO_5023829011" evidence="1">
    <location>
        <begin position="23"/>
        <end position="113"/>
    </location>
</feature>
<gene>
    <name evidence="2" type="ORF">ULMS_00950</name>
</gene>
<proteinExistence type="predicted"/>
<accession>A0A5J4FRY3</accession>